<name>A0A848H805_9BURK</name>
<sequence>MGRDAPVTQQPEEDHNTQVDSKLPHGANLEAEYEALILSQCTRWGISETCITVEVRNAGRGPHGRDVYLAMIRLARWERDSALRILLGLPLLEAKIRKILHTLWLMEVSHFGGLWLHASEQLAGTDAMEELRRLVVALAPEPAPVGTGGNDAFGSVLGQLPPASGATSHAPLAPQHSQPGESLPR</sequence>
<proteinExistence type="predicted"/>
<feature type="region of interest" description="Disordered" evidence="1">
    <location>
        <begin position="1"/>
        <end position="23"/>
    </location>
</feature>
<evidence type="ECO:0000256" key="1">
    <source>
        <dbReference type="SAM" id="MobiDB-lite"/>
    </source>
</evidence>
<accession>A0A848H805</accession>
<evidence type="ECO:0000313" key="2">
    <source>
        <dbReference type="EMBL" id="NML46607.1"/>
    </source>
</evidence>
<comment type="caution">
    <text evidence="2">The sequence shown here is derived from an EMBL/GenBank/DDBJ whole genome shotgun (WGS) entry which is preliminary data.</text>
</comment>
<dbReference type="Proteomes" id="UP000541185">
    <property type="component" value="Unassembled WGS sequence"/>
</dbReference>
<protein>
    <submittedName>
        <fullName evidence="2">Uncharacterized protein</fullName>
    </submittedName>
</protein>
<reference evidence="2 3" key="1">
    <citation type="submission" date="2020-04" db="EMBL/GenBank/DDBJ databases">
        <title>Ramlibacter sp. G-1-2-2 isolated from soil.</title>
        <authorList>
            <person name="Dahal R.H."/>
        </authorList>
    </citation>
    <scope>NUCLEOTIDE SEQUENCE [LARGE SCALE GENOMIC DNA]</scope>
    <source>
        <strain evidence="2 3">G-1-2-2</strain>
    </source>
</reference>
<gene>
    <name evidence="2" type="ORF">HHL11_22870</name>
</gene>
<dbReference type="AlphaFoldDB" id="A0A848H805"/>
<keyword evidence="3" id="KW-1185">Reference proteome</keyword>
<dbReference type="RefSeq" id="WP_169420864.1">
    <property type="nucleotide sequence ID" value="NZ_JABBFX010000002.1"/>
</dbReference>
<dbReference type="EMBL" id="JABBFX010000002">
    <property type="protein sequence ID" value="NML46607.1"/>
    <property type="molecule type" value="Genomic_DNA"/>
</dbReference>
<organism evidence="2 3">
    <name type="scientific">Ramlibacter agri</name>
    <dbReference type="NCBI Taxonomy" id="2728837"/>
    <lineage>
        <taxon>Bacteria</taxon>
        <taxon>Pseudomonadati</taxon>
        <taxon>Pseudomonadota</taxon>
        <taxon>Betaproteobacteria</taxon>
        <taxon>Burkholderiales</taxon>
        <taxon>Comamonadaceae</taxon>
        <taxon>Ramlibacter</taxon>
    </lineage>
</organism>
<feature type="compositionally biased region" description="Polar residues" evidence="1">
    <location>
        <begin position="175"/>
        <end position="185"/>
    </location>
</feature>
<feature type="region of interest" description="Disordered" evidence="1">
    <location>
        <begin position="148"/>
        <end position="185"/>
    </location>
</feature>
<evidence type="ECO:0000313" key="3">
    <source>
        <dbReference type="Proteomes" id="UP000541185"/>
    </source>
</evidence>